<protein>
    <submittedName>
        <fullName evidence="1">Uncharacterized protein</fullName>
    </submittedName>
</protein>
<keyword evidence="2" id="KW-1185">Reference proteome</keyword>
<organism evidence="1 2">
    <name type="scientific">Endozoicomonas elysicola</name>
    <dbReference type="NCBI Taxonomy" id="305900"/>
    <lineage>
        <taxon>Bacteria</taxon>
        <taxon>Pseudomonadati</taxon>
        <taxon>Pseudomonadota</taxon>
        <taxon>Gammaproteobacteria</taxon>
        <taxon>Oceanospirillales</taxon>
        <taxon>Endozoicomonadaceae</taxon>
        <taxon>Endozoicomonas</taxon>
    </lineage>
</organism>
<dbReference type="Proteomes" id="UP000027997">
    <property type="component" value="Unassembled WGS sequence"/>
</dbReference>
<sequence>MSASFLEIVELPSGEIVLRRSDEESAEPLVTMSFSQELLDFLQGDQVEVARAMLDACIAEVGRKTEAEAEEHIPENRILH</sequence>
<gene>
    <name evidence="1" type="ORF">GV64_14785</name>
</gene>
<proteinExistence type="predicted"/>
<comment type="caution">
    <text evidence="1">The sequence shown here is derived from an EMBL/GenBank/DDBJ whole genome shotgun (WGS) entry which is preliminary data.</text>
</comment>
<dbReference type="RefSeq" id="WP_020583558.1">
    <property type="nucleotide sequence ID" value="NZ_JOJP01000001.1"/>
</dbReference>
<evidence type="ECO:0000313" key="2">
    <source>
        <dbReference type="Proteomes" id="UP000027997"/>
    </source>
</evidence>
<dbReference type="AlphaFoldDB" id="A0A081KCF9"/>
<name>A0A081KCF9_9GAMM</name>
<dbReference type="eggNOG" id="ENOG5032ADV">
    <property type="taxonomic scope" value="Bacteria"/>
</dbReference>
<evidence type="ECO:0000313" key="1">
    <source>
        <dbReference type="EMBL" id="KEI71835.1"/>
    </source>
</evidence>
<dbReference type="STRING" id="305900.GV64_14785"/>
<dbReference type="EMBL" id="JOJP01000001">
    <property type="protein sequence ID" value="KEI71835.1"/>
    <property type="molecule type" value="Genomic_DNA"/>
</dbReference>
<reference evidence="1 2" key="1">
    <citation type="submission" date="2014-06" db="EMBL/GenBank/DDBJ databases">
        <title>Whole Genome Sequences of Three Symbiotic Endozoicomonas Bacteria.</title>
        <authorList>
            <person name="Neave M.J."/>
            <person name="Apprill A."/>
            <person name="Voolstra C.R."/>
        </authorList>
    </citation>
    <scope>NUCLEOTIDE SEQUENCE [LARGE SCALE GENOMIC DNA]</scope>
    <source>
        <strain evidence="1 2">DSM 22380</strain>
    </source>
</reference>
<accession>A0A081KCF9</accession>